<comment type="caution">
    <text evidence="2">The sequence shown here is derived from an EMBL/GenBank/DDBJ whole genome shotgun (WGS) entry which is preliminary data.</text>
</comment>
<reference evidence="2" key="1">
    <citation type="submission" date="2023-03" db="EMBL/GenBank/DDBJ databases">
        <title>Massive genome expansion in bonnet fungi (Mycena s.s.) driven by repeated elements and novel gene families across ecological guilds.</title>
        <authorList>
            <consortium name="Lawrence Berkeley National Laboratory"/>
            <person name="Harder C.B."/>
            <person name="Miyauchi S."/>
            <person name="Viragh M."/>
            <person name="Kuo A."/>
            <person name="Thoen E."/>
            <person name="Andreopoulos B."/>
            <person name="Lu D."/>
            <person name="Skrede I."/>
            <person name="Drula E."/>
            <person name="Henrissat B."/>
            <person name="Morin E."/>
            <person name="Kohler A."/>
            <person name="Barry K."/>
            <person name="LaButti K."/>
            <person name="Morin E."/>
            <person name="Salamov A."/>
            <person name="Lipzen A."/>
            <person name="Mereny Z."/>
            <person name="Hegedus B."/>
            <person name="Baldrian P."/>
            <person name="Stursova M."/>
            <person name="Weitz H."/>
            <person name="Taylor A."/>
            <person name="Grigoriev I.V."/>
            <person name="Nagy L.G."/>
            <person name="Martin F."/>
            <person name="Kauserud H."/>
        </authorList>
    </citation>
    <scope>NUCLEOTIDE SEQUENCE</scope>
    <source>
        <strain evidence="2">CBHHK200</strain>
    </source>
</reference>
<feature type="compositionally biased region" description="Basic residues" evidence="1">
    <location>
        <begin position="506"/>
        <end position="517"/>
    </location>
</feature>
<evidence type="ECO:0000313" key="3">
    <source>
        <dbReference type="Proteomes" id="UP001218188"/>
    </source>
</evidence>
<dbReference type="Proteomes" id="UP001218188">
    <property type="component" value="Unassembled WGS sequence"/>
</dbReference>
<feature type="compositionally biased region" description="Low complexity" evidence="1">
    <location>
        <begin position="411"/>
        <end position="421"/>
    </location>
</feature>
<proteinExistence type="predicted"/>
<feature type="compositionally biased region" description="Low complexity" evidence="1">
    <location>
        <begin position="435"/>
        <end position="466"/>
    </location>
</feature>
<sequence>MSDSSLCRGMDANGQQCICMRVDETYVDDNKRTLCRSCDHIASAHPQAPPSVTALVRGFRDAGKIAGPSSSSSVKALNSSSVKASLQDAEAETSTGLRTKKRKSDAVAALPVKKSKPSKGKAKEKSEPEGDLVKYGKAVLLPYGILDGELRRSKIPTAAALQDLRKAGMVVLSSLTNPLAINTAWDHHEVDSEVHRLFGDPMTWLENHRSDDNRRGSLWRGAIAHKGNLTLGGDVEPTGVELIDYFKLPGRPIADRILYFACKTRIPERRWDWVQSDSDDLGSEIDTVPSEGIVRTPPKPRPMFKGKGKAIVKVKIEAESDTEEPDMRKAAKARTRLATGALKKSEPLFIPGSDDMEVEVGLSRSDRGDIVIVSDDDNDFPEVPPVPWKTTPEVIKSPSPSFAALSPNQDPPSFYDDFSFFSPPPQEPDAASNVTSTPAATGPTAGSSGSATGSSTSSSLFSSTFSPWIPTPTPPTITAPAPVISVPAPESTPAISLPPATSTSRRFQRMGKGRVAQ</sequence>
<name>A0AAD6WX77_9AGAR</name>
<evidence type="ECO:0000256" key="1">
    <source>
        <dbReference type="SAM" id="MobiDB-lite"/>
    </source>
</evidence>
<dbReference type="EMBL" id="JARJCM010000168">
    <property type="protein sequence ID" value="KAJ7024504.1"/>
    <property type="molecule type" value="Genomic_DNA"/>
</dbReference>
<feature type="region of interest" description="Disordered" evidence="1">
    <location>
        <begin position="372"/>
        <end position="517"/>
    </location>
</feature>
<gene>
    <name evidence="2" type="ORF">C8F04DRAFT_1192320</name>
</gene>
<protein>
    <submittedName>
        <fullName evidence="2">Uncharacterized protein</fullName>
    </submittedName>
</protein>
<organism evidence="2 3">
    <name type="scientific">Mycena alexandri</name>
    <dbReference type="NCBI Taxonomy" id="1745969"/>
    <lineage>
        <taxon>Eukaryota</taxon>
        <taxon>Fungi</taxon>
        <taxon>Dikarya</taxon>
        <taxon>Basidiomycota</taxon>
        <taxon>Agaricomycotina</taxon>
        <taxon>Agaricomycetes</taxon>
        <taxon>Agaricomycetidae</taxon>
        <taxon>Agaricales</taxon>
        <taxon>Marasmiineae</taxon>
        <taxon>Mycenaceae</taxon>
        <taxon>Mycena</taxon>
    </lineage>
</organism>
<evidence type="ECO:0000313" key="2">
    <source>
        <dbReference type="EMBL" id="KAJ7024504.1"/>
    </source>
</evidence>
<accession>A0AAD6WX77</accession>
<dbReference type="AlphaFoldDB" id="A0AAD6WX77"/>
<feature type="region of interest" description="Disordered" evidence="1">
    <location>
        <begin position="67"/>
        <end position="129"/>
    </location>
</feature>
<feature type="region of interest" description="Disordered" evidence="1">
    <location>
        <begin position="282"/>
        <end position="305"/>
    </location>
</feature>
<feature type="compositionally biased region" description="Low complexity" evidence="1">
    <location>
        <begin position="69"/>
        <end position="86"/>
    </location>
</feature>
<keyword evidence="3" id="KW-1185">Reference proteome</keyword>